<comment type="caution">
    <text evidence="1">The sequence shown here is derived from an EMBL/GenBank/DDBJ whole genome shotgun (WGS) entry which is preliminary data.</text>
</comment>
<reference evidence="2" key="1">
    <citation type="journal article" date="2022" name="Mol. Ecol. Resour.">
        <title>The genomes of chicory, endive, great burdock and yacon provide insights into Asteraceae palaeo-polyploidization history and plant inulin production.</title>
        <authorList>
            <person name="Fan W."/>
            <person name="Wang S."/>
            <person name="Wang H."/>
            <person name="Wang A."/>
            <person name="Jiang F."/>
            <person name="Liu H."/>
            <person name="Zhao H."/>
            <person name="Xu D."/>
            <person name="Zhang Y."/>
        </authorList>
    </citation>
    <scope>NUCLEOTIDE SEQUENCE [LARGE SCALE GENOMIC DNA]</scope>
    <source>
        <strain evidence="2">cv. Punajuju</strain>
    </source>
</reference>
<accession>A0ACB9FB82</accession>
<protein>
    <submittedName>
        <fullName evidence="1">Uncharacterized protein</fullName>
    </submittedName>
</protein>
<gene>
    <name evidence="1" type="ORF">L2E82_18336</name>
</gene>
<reference evidence="1 2" key="2">
    <citation type="journal article" date="2022" name="Mol. Ecol. Resour.">
        <title>The genomes of chicory, endive, great burdock and yacon provide insights into Asteraceae paleo-polyploidization history and plant inulin production.</title>
        <authorList>
            <person name="Fan W."/>
            <person name="Wang S."/>
            <person name="Wang H."/>
            <person name="Wang A."/>
            <person name="Jiang F."/>
            <person name="Liu H."/>
            <person name="Zhao H."/>
            <person name="Xu D."/>
            <person name="Zhang Y."/>
        </authorList>
    </citation>
    <scope>NUCLEOTIDE SEQUENCE [LARGE SCALE GENOMIC DNA]</scope>
    <source>
        <strain evidence="2">cv. Punajuju</strain>
        <tissue evidence="1">Leaves</tissue>
    </source>
</reference>
<keyword evidence="2" id="KW-1185">Reference proteome</keyword>
<dbReference type="Proteomes" id="UP001055811">
    <property type="component" value="Linkage Group LG03"/>
</dbReference>
<dbReference type="EMBL" id="CM042011">
    <property type="protein sequence ID" value="KAI3767907.1"/>
    <property type="molecule type" value="Genomic_DNA"/>
</dbReference>
<sequence>MVGNGGETVEADIEGLDHDWPRTMASWAISRSHRHNSVAQRLNLRCLAFLSLLLLISNTSADQVSFDDRCDDSGECPSVASDLKEDVRRGKELEMPEDTSFTYHSGSFDSFLTSLVFGRDTNRHDYFRVTPFDVPENDHLLGNMTHEDGGGGTISHVEVDPTQELETASDPTEANGGDMTQQVPVEIFSNDGSIDGEAVVQGLKQESNDATDGVCEGEDGSIVEEVGWWEKLWVWLALWKFV</sequence>
<name>A0ACB9FB82_CICIN</name>
<proteinExistence type="predicted"/>
<evidence type="ECO:0000313" key="1">
    <source>
        <dbReference type="EMBL" id="KAI3767907.1"/>
    </source>
</evidence>
<organism evidence="1 2">
    <name type="scientific">Cichorium intybus</name>
    <name type="common">Chicory</name>
    <dbReference type="NCBI Taxonomy" id="13427"/>
    <lineage>
        <taxon>Eukaryota</taxon>
        <taxon>Viridiplantae</taxon>
        <taxon>Streptophyta</taxon>
        <taxon>Embryophyta</taxon>
        <taxon>Tracheophyta</taxon>
        <taxon>Spermatophyta</taxon>
        <taxon>Magnoliopsida</taxon>
        <taxon>eudicotyledons</taxon>
        <taxon>Gunneridae</taxon>
        <taxon>Pentapetalae</taxon>
        <taxon>asterids</taxon>
        <taxon>campanulids</taxon>
        <taxon>Asterales</taxon>
        <taxon>Asteraceae</taxon>
        <taxon>Cichorioideae</taxon>
        <taxon>Cichorieae</taxon>
        <taxon>Cichoriinae</taxon>
        <taxon>Cichorium</taxon>
    </lineage>
</organism>
<evidence type="ECO:0000313" key="2">
    <source>
        <dbReference type="Proteomes" id="UP001055811"/>
    </source>
</evidence>